<dbReference type="InterPro" id="IPR029787">
    <property type="entry name" value="Nucleotide_cyclase"/>
</dbReference>
<evidence type="ECO:0000259" key="3">
    <source>
        <dbReference type="PROSITE" id="PS50887"/>
    </source>
</evidence>
<keyword evidence="1" id="KW-0812">Transmembrane</keyword>
<dbReference type="NCBIfam" id="TIGR00254">
    <property type="entry name" value="GGDEF"/>
    <property type="match status" value="1"/>
</dbReference>
<name>E6W1Q1_DESIS</name>
<dbReference type="InParanoid" id="E6W1Q1"/>
<dbReference type="InterPro" id="IPR004010">
    <property type="entry name" value="Double_Cache_2"/>
</dbReference>
<evidence type="ECO:0000313" key="5">
    <source>
        <dbReference type="Proteomes" id="UP000002572"/>
    </source>
</evidence>
<dbReference type="RefSeq" id="WP_013506480.1">
    <property type="nucleotide sequence ID" value="NC_014836.1"/>
</dbReference>
<dbReference type="SMART" id="SM00267">
    <property type="entry name" value="GGDEF"/>
    <property type="match status" value="1"/>
</dbReference>
<dbReference type="Pfam" id="PF00990">
    <property type="entry name" value="GGDEF"/>
    <property type="match status" value="1"/>
</dbReference>
<keyword evidence="1" id="KW-1133">Transmembrane helix</keyword>
<dbReference type="InterPro" id="IPR050706">
    <property type="entry name" value="Cyclic-di-GMP_PDE-like"/>
</dbReference>
<dbReference type="EMBL" id="CP002432">
    <property type="protein sequence ID" value="ADU66600.1"/>
    <property type="molecule type" value="Genomic_DNA"/>
</dbReference>
<organism evidence="4 5">
    <name type="scientific">Desulfurispirillum indicum (strain ATCC BAA-1389 / DSM 22839 / S5)</name>
    <dbReference type="NCBI Taxonomy" id="653733"/>
    <lineage>
        <taxon>Bacteria</taxon>
        <taxon>Pseudomonadati</taxon>
        <taxon>Chrysiogenota</taxon>
        <taxon>Chrysiogenia</taxon>
        <taxon>Chrysiogenales</taxon>
        <taxon>Chrysiogenaceae</taxon>
        <taxon>Desulfurispirillum</taxon>
    </lineage>
</organism>
<dbReference type="OrthoDB" id="9813913at2"/>
<dbReference type="PROSITE" id="PS50887">
    <property type="entry name" value="GGDEF"/>
    <property type="match status" value="1"/>
</dbReference>
<dbReference type="SUPFAM" id="SSF141868">
    <property type="entry name" value="EAL domain-like"/>
    <property type="match status" value="1"/>
</dbReference>
<dbReference type="PANTHER" id="PTHR33121:SF71">
    <property type="entry name" value="OXYGEN SENSOR PROTEIN DOSP"/>
    <property type="match status" value="1"/>
</dbReference>
<dbReference type="PROSITE" id="PS50883">
    <property type="entry name" value="EAL"/>
    <property type="match status" value="1"/>
</dbReference>
<dbReference type="CDD" id="cd01949">
    <property type="entry name" value="GGDEF"/>
    <property type="match status" value="1"/>
</dbReference>
<dbReference type="InterPro" id="IPR000160">
    <property type="entry name" value="GGDEF_dom"/>
</dbReference>
<dbReference type="SMART" id="SM00052">
    <property type="entry name" value="EAL"/>
    <property type="match status" value="1"/>
</dbReference>
<dbReference type="InterPro" id="IPR001633">
    <property type="entry name" value="EAL_dom"/>
</dbReference>
<gene>
    <name evidence="4" type="ordered locus">Selin_1873</name>
</gene>
<dbReference type="Gene3D" id="3.20.20.450">
    <property type="entry name" value="EAL domain"/>
    <property type="match status" value="1"/>
</dbReference>
<feature type="transmembrane region" description="Helical" evidence="1">
    <location>
        <begin position="218"/>
        <end position="241"/>
    </location>
</feature>
<dbReference type="InterPro" id="IPR043128">
    <property type="entry name" value="Rev_trsase/Diguanyl_cyclase"/>
</dbReference>
<dbReference type="Pfam" id="PF00563">
    <property type="entry name" value="EAL"/>
    <property type="match status" value="1"/>
</dbReference>
<dbReference type="Proteomes" id="UP000002572">
    <property type="component" value="Chromosome"/>
</dbReference>
<evidence type="ECO:0000313" key="4">
    <source>
        <dbReference type="EMBL" id="ADU66600.1"/>
    </source>
</evidence>
<accession>E6W1Q1</accession>
<dbReference type="GO" id="GO:0071111">
    <property type="term" value="F:cyclic-guanylate-specific phosphodiesterase activity"/>
    <property type="evidence" value="ECO:0007669"/>
    <property type="project" value="InterPro"/>
</dbReference>
<dbReference type="eggNOG" id="COG4564">
    <property type="taxonomic scope" value="Bacteria"/>
</dbReference>
<evidence type="ECO:0000256" key="1">
    <source>
        <dbReference type="SAM" id="Phobius"/>
    </source>
</evidence>
<dbReference type="AlphaFoldDB" id="E6W1Q1"/>
<keyword evidence="5" id="KW-1185">Reference proteome</keyword>
<dbReference type="FunCoup" id="E6W1Q1">
    <property type="interactions" value="69"/>
</dbReference>
<dbReference type="CDD" id="cd01948">
    <property type="entry name" value="EAL"/>
    <property type="match status" value="1"/>
</dbReference>
<feature type="domain" description="GGDEF" evidence="3">
    <location>
        <begin position="310"/>
        <end position="437"/>
    </location>
</feature>
<dbReference type="PANTHER" id="PTHR33121">
    <property type="entry name" value="CYCLIC DI-GMP PHOSPHODIESTERASE PDEF"/>
    <property type="match status" value="1"/>
</dbReference>
<reference evidence="4 5" key="1">
    <citation type="submission" date="2010-12" db="EMBL/GenBank/DDBJ databases">
        <title>Complete sequence of Desulfurispirillum indicum S5.</title>
        <authorList>
            <consortium name="US DOE Joint Genome Institute"/>
            <person name="Lucas S."/>
            <person name="Copeland A."/>
            <person name="Lapidus A."/>
            <person name="Cheng J.-F."/>
            <person name="Goodwin L."/>
            <person name="Pitluck S."/>
            <person name="Chertkov O."/>
            <person name="Held B."/>
            <person name="Detter J.C."/>
            <person name="Han C."/>
            <person name="Tapia R."/>
            <person name="Land M."/>
            <person name="Hauser L."/>
            <person name="Kyrpides N."/>
            <person name="Ivanova N."/>
            <person name="Mikhailova N."/>
            <person name="Haggblom M."/>
            <person name="Rauschenbach I."/>
            <person name="Bini E."/>
            <person name="Woyke T."/>
        </authorList>
    </citation>
    <scope>NUCLEOTIDE SEQUENCE [LARGE SCALE GENOMIC DNA]</scope>
    <source>
        <strain evidence="5">ATCC BAA-1389 / DSM 22839 / S5</strain>
    </source>
</reference>
<dbReference type="Gene3D" id="3.30.450.20">
    <property type="entry name" value="PAS domain"/>
    <property type="match status" value="1"/>
</dbReference>
<sequence>MPAEFLARTERRLFRRILRGFVLLIAFLAFGLSGFYSYQQLQLLKQYSSDFKDSYIDSQFALLREHLQREVTIIRSELLQGTFDPAMTLERLRQHRIGPRLNGYFFALEVRSMRGGPDFARHLLLPIDPSQVGVPMDSSLQDKHGFAYREVYLQQLRETGTARVTYWYEKPDAERTVSEKTSYLVLLPELDWIIGAGLYLDDIEEVIASHTHQQRQRLLASFVFSVLITAVFIVAALYFAWNYNLNLMSLLRSLRKQIQDREEKLVALNNSLQNRVDQAAVELERQYLVDALTGMGNRARLARDLAFVRSPRTFCLVDVDGFREINEIFGISSGDILLQELARRIQECCEGGVVYRFSGDNFVVLCPRVEDSALSRYLETLHDCLVDNSHTPPAIADVQFNVTVVGTNEASNPLGRLEMTMHHAKAQRRNTLCYSEEFNAVQRYRQNIAITQKIRQAIDEDSVFPVFQPICDLQSCEITKYECLMRIRHGDEVLSPGEFLSVAQRSKLYPRLVGIMLRKSFAAFANNHYMFSINLSYADIVNEDIRQSIMDLLTPHNAARVIFEILESEGIDNYGEVSRFIQQVKELGCKVAIDDFGSGYSNFEHIMKLQVDYIKLDGSLVHGLRDDPRNLHIVESIVFFAGKVGIHIVAEFVSEQELVEIVRRLGIAYAQGYAIGRPEPELLLQPPFECGNGSRPLGE</sequence>
<dbReference type="STRING" id="653733.Selin_1873"/>
<feature type="domain" description="EAL" evidence="2">
    <location>
        <begin position="447"/>
        <end position="692"/>
    </location>
</feature>
<keyword evidence="1" id="KW-0472">Membrane</keyword>
<dbReference type="SUPFAM" id="SSF55073">
    <property type="entry name" value="Nucleotide cyclase"/>
    <property type="match status" value="1"/>
</dbReference>
<dbReference type="HOGENOM" id="CLU_000445_70_46_0"/>
<dbReference type="Gene3D" id="3.30.70.270">
    <property type="match status" value="1"/>
</dbReference>
<evidence type="ECO:0000259" key="2">
    <source>
        <dbReference type="PROSITE" id="PS50883"/>
    </source>
</evidence>
<protein>
    <submittedName>
        <fullName evidence="4">Diguanylate cyclase</fullName>
    </submittedName>
</protein>
<dbReference type="eggNOG" id="COG5001">
    <property type="taxonomic scope" value="Bacteria"/>
</dbReference>
<dbReference type="KEGG" id="din:Selin_1873"/>
<dbReference type="InterPro" id="IPR035919">
    <property type="entry name" value="EAL_sf"/>
</dbReference>
<feature type="transmembrane region" description="Helical" evidence="1">
    <location>
        <begin position="20"/>
        <end position="38"/>
    </location>
</feature>
<proteinExistence type="predicted"/>
<dbReference type="Pfam" id="PF08269">
    <property type="entry name" value="dCache_2"/>
    <property type="match status" value="1"/>
</dbReference>